<protein>
    <submittedName>
        <fullName evidence="1">Uncharacterized protein</fullName>
    </submittedName>
</protein>
<dbReference type="RefSeq" id="WP_342772849.1">
    <property type="nucleotide sequence ID" value="NZ_SOEO01000001.1"/>
</dbReference>
<keyword evidence="2" id="KW-1185">Reference proteome</keyword>
<gene>
    <name evidence="1" type="ORF">B0I22_1436</name>
</gene>
<evidence type="ECO:0000313" key="2">
    <source>
        <dbReference type="Proteomes" id="UP000295313"/>
    </source>
</evidence>
<accession>A0A4R8IAT4</accession>
<dbReference type="InterPro" id="IPR009057">
    <property type="entry name" value="Homeodomain-like_sf"/>
</dbReference>
<name>A0A4R8IAT4_9FLAO</name>
<comment type="caution">
    <text evidence="1">The sequence shown here is derived from an EMBL/GenBank/DDBJ whole genome shotgun (WGS) entry which is preliminary data.</text>
</comment>
<reference evidence="1 2" key="1">
    <citation type="submission" date="2019-03" db="EMBL/GenBank/DDBJ databases">
        <title>Genomic Encyclopedia of Type Strains, Phase III (KMG-III): the genomes of soil and plant-associated and newly described type strains.</title>
        <authorList>
            <person name="Whitman W."/>
        </authorList>
    </citation>
    <scope>NUCLEOTIDE SEQUENCE [LARGE SCALE GENOMIC DNA]</scope>
    <source>
        <strain evidence="1 2">CGMCC 1.12802</strain>
    </source>
</reference>
<evidence type="ECO:0000313" key="1">
    <source>
        <dbReference type="EMBL" id="TDX87248.1"/>
    </source>
</evidence>
<dbReference type="Proteomes" id="UP000295313">
    <property type="component" value="Unassembled WGS sequence"/>
</dbReference>
<dbReference type="AlphaFoldDB" id="A0A4R8IAT4"/>
<proteinExistence type="predicted"/>
<dbReference type="SUPFAM" id="SSF46689">
    <property type="entry name" value="Homeodomain-like"/>
    <property type="match status" value="1"/>
</dbReference>
<organism evidence="1 2">
    <name type="scientific">Epilithonimonas xixisoli</name>
    <dbReference type="NCBI Taxonomy" id="1476462"/>
    <lineage>
        <taxon>Bacteria</taxon>
        <taxon>Pseudomonadati</taxon>
        <taxon>Bacteroidota</taxon>
        <taxon>Flavobacteriia</taxon>
        <taxon>Flavobacteriales</taxon>
        <taxon>Weeksellaceae</taxon>
        <taxon>Chryseobacterium group</taxon>
        <taxon>Epilithonimonas</taxon>
    </lineage>
</organism>
<dbReference type="Gene3D" id="1.10.10.60">
    <property type="entry name" value="Homeodomain-like"/>
    <property type="match status" value="1"/>
</dbReference>
<dbReference type="EMBL" id="SOEO01000001">
    <property type="protein sequence ID" value="TDX87248.1"/>
    <property type="molecule type" value="Genomic_DNA"/>
</dbReference>
<sequence>MKINVKDIHIGTIIKEVIDDREIPRERICNFFKIDDDEVEEMLAKKSLDSETILKWSKLAKYDFFRPYVTHLILFAGISQYNNNNKKKNNDEMLQFRKNIYTKEIKDYITELINTKQKTLSEIMEAYNIPKTTLYKWMKKQDADNQI</sequence>